<accession>A0A0V8HMX3</accession>
<dbReference type="OrthoDB" id="1698854at2"/>
<dbReference type="AlphaFoldDB" id="A0A0V8HMX3"/>
<dbReference type="Pfam" id="PF06961">
    <property type="entry name" value="DUF1294"/>
    <property type="match status" value="1"/>
</dbReference>
<keyword evidence="1" id="KW-0812">Transmembrane</keyword>
<evidence type="ECO:0000313" key="3">
    <source>
        <dbReference type="Proteomes" id="UP000181997"/>
    </source>
</evidence>
<feature type="transmembrane region" description="Helical" evidence="1">
    <location>
        <begin position="69"/>
        <end position="88"/>
    </location>
</feature>
<dbReference type="RefSeq" id="WP_058297940.1">
    <property type="nucleotide sequence ID" value="NZ_FMAU01000001.1"/>
</dbReference>
<name>A0A0V8HMX3_9BACI</name>
<dbReference type="EMBL" id="FMAU01000001">
    <property type="protein sequence ID" value="SCB92093.1"/>
    <property type="molecule type" value="Genomic_DNA"/>
</dbReference>
<feature type="transmembrane region" description="Helical" evidence="1">
    <location>
        <begin position="6"/>
        <end position="23"/>
    </location>
</feature>
<proteinExistence type="predicted"/>
<protein>
    <submittedName>
        <fullName evidence="2">Uncharacterized membrane protein YsdA, DUF1294 family</fullName>
    </submittedName>
</protein>
<gene>
    <name evidence="2" type="ORF">GA0061094_1414</name>
</gene>
<keyword evidence="3" id="KW-1185">Reference proteome</keyword>
<dbReference type="InterPro" id="IPR010718">
    <property type="entry name" value="DUF1294"/>
</dbReference>
<sequence>MESLLNLLYIYILIINISGFVLMGRDKKKAQRHEYRISERTLWTVAVIGGSIGSYIGMKVYRHKTKHRMFAMGFPFLVIVHSILFIWINQGV</sequence>
<evidence type="ECO:0000313" key="2">
    <source>
        <dbReference type="EMBL" id="SCB92093.1"/>
    </source>
</evidence>
<evidence type="ECO:0000256" key="1">
    <source>
        <dbReference type="SAM" id="Phobius"/>
    </source>
</evidence>
<dbReference type="Proteomes" id="UP000181997">
    <property type="component" value="Unassembled WGS sequence"/>
</dbReference>
<reference evidence="3" key="1">
    <citation type="submission" date="2016-08" db="EMBL/GenBank/DDBJ databases">
        <authorList>
            <person name="Varghese N."/>
            <person name="Submissions Spin"/>
        </authorList>
    </citation>
    <scope>NUCLEOTIDE SEQUENCE [LARGE SCALE GENOMIC DNA]</scope>
    <source>
        <strain evidence="3">SGD-1123</strain>
    </source>
</reference>
<keyword evidence="1" id="KW-1133">Transmembrane helix</keyword>
<organism evidence="2 3">
    <name type="scientific">[Bacillus] enclensis</name>
    <dbReference type="NCBI Taxonomy" id="1402860"/>
    <lineage>
        <taxon>Bacteria</taxon>
        <taxon>Bacillati</taxon>
        <taxon>Bacillota</taxon>
        <taxon>Bacilli</taxon>
        <taxon>Bacillales</taxon>
        <taxon>Bacillaceae</taxon>
        <taxon>Rossellomorea</taxon>
    </lineage>
</organism>
<keyword evidence="1" id="KW-0472">Membrane</keyword>